<feature type="domain" description="G-protein coupled receptors family 1 profile" evidence="9">
    <location>
        <begin position="41"/>
        <end position="318"/>
    </location>
</feature>
<dbReference type="PROSITE" id="PS50262">
    <property type="entry name" value="G_PROTEIN_RECEP_F1_2"/>
    <property type="match status" value="1"/>
</dbReference>
<evidence type="ECO:0000259" key="9">
    <source>
        <dbReference type="PROSITE" id="PS50262"/>
    </source>
</evidence>
<evidence type="ECO:0000256" key="7">
    <source>
        <dbReference type="ARBA" id="ARBA00023224"/>
    </source>
</evidence>
<comment type="subcellular location">
    <subcellularLocation>
        <location evidence="1">Membrane</location>
        <topology evidence="1">Multi-pass membrane protein</topology>
    </subcellularLocation>
</comment>
<dbReference type="InterPro" id="IPR000276">
    <property type="entry name" value="GPCR_Rhodpsn"/>
</dbReference>
<dbReference type="GO" id="GO:0008528">
    <property type="term" value="F:G protein-coupled peptide receptor activity"/>
    <property type="evidence" value="ECO:0007669"/>
    <property type="project" value="InterPro"/>
</dbReference>
<feature type="transmembrane region" description="Helical" evidence="8">
    <location>
        <begin position="255"/>
        <end position="275"/>
    </location>
</feature>
<dbReference type="InterPro" id="IPR019427">
    <property type="entry name" value="7TM_GPCR_serpentine_rcpt_Srw"/>
</dbReference>
<evidence type="ECO:0000256" key="3">
    <source>
        <dbReference type="ARBA" id="ARBA00022989"/>
    </source>
</evidence>
<dbReference type="SUPFAM" id="SSF81321">
    <property type="entry name" value="Family A G protein-coupled receptor-like"/>
    <property type="match status" value="1"/>
</dbReference>
<name>A0AAV4DP72_9GAST</name>
<dbReference type="PANTHER" id="PTHR24243">
    <property type="entry name" value="G-PROTEIN COUPLED RECEPTOR"/>
    <property type="match status" value="1"/>
</dbReference>
<sequence>MNTTVTTGREINTIRPILSVGVYIALTTFLSYTILIVAIIGIVSNSFVIITCSKIGFSETINISYLALGISDLMASTIRTWGALCFIFVVADTKLPFDPASVSVTSAFYLGQGFEKTTAFITAFIAVERCICVQFPLHVKTMVTKKRTIVSNTIIYLLGFGPANLSFIAFPFRWVFSTAQNQTILTAIPTNTPLHYIIARGLMAYHGTLLHFTALIVVWICTIFLAVGLDKKAVIRKENFNHSIAKDDKQKERHVIKTVFLLAVTYLGCSTPTAATTLVPHFEPEFTTARALGRISLVCHLTSAFLTQLNSSANLFIFIYMGSKFRRVFWALFGKRLT</sequence>
<gene>
    <name evidence="10" type="ORF">PoB_007251900</name>
</gene>
<keyword evidence="5 8" id="KW-0472">Membrane</keyword>
<dbReference type="InterPro" id="IPR017452">
    <property type="entry name" value="GPCR_Rhodpsn_7TM"/>
</dbReference>
<feature type="transmembrane region" description="Helical" evidence="8">
    <location>
        <begin position="20"/>
        <end position="44"/>
    </location>
</feature>
<evidence type="ECO:0000256" key="4">
    <source>
        <dbReference type="ARBA" id="ARBA00023040"/>
    </source>
</evidence>
<keyword evidence="6 10" id="KW-0675">Receptor</keyword>
<evidence type="ECO:0000256" key="5">
    <source>
        <dbReference type="ARBA" id="ARBA00023136"/>
    </source>
</evidence>
<feature type="transmembrane region" description="Helical" evidence="8">
    <location>
        <begin position="295"/>
        <end position="320"/>
    </location>
</feature>
<comment type="caution">
    <text evidence="10">The sequence shown here is derived from an EMBL/GenBank/DDBJ whole genome shotgun (WGS) entry which is preliminary data.</text>
</comment>
<dbReference type="Proteomes" id="UP000735302">
    <property type="component" value="Unassembled WGS sequence"/>
</dbReference>
<feature type="transmembrane region" description="Helical" evidence="8">
    <location>
        <begin position="149"/>
        <end position="170"/>
    </location>
</feature>
<reference evidence="10 11" key="1">
    <citation type="journal article" date="2021" name="Elife">
        <title>Chloroplast acquisition without the gene transfer in kleptoplastic sea slugs, Plakobranchus ocellatus.</title>
        <authorList>
            <person name="Maeda T."/>
            <person name="Takahashi S."/>
            <person name="Yoshida T."/>
            <person name="Shimamura S."/>
            <person name="Takaki Y."/>
            <person name="Nagai Y."/>
            <person name="Toyoda A."/>
            <person name="Suzuki Y."/>
            <person name="Arimoto A."/>
            <person name="Ishii H."/>
            <person name="Satoh N."/>
            <person name="Nishiyama T."/>
            <person name="Hasebe M."/>
            <person name="Maruyama T."/>
            <person name="Minagawa J."/>
            <person name="Obokata J."/>
            <person name="Shigenobu S."/>
        </authorList>
    </citation>
    <scope>NUCLEOTIDE SEQUENCE [LARGE SCALE GENOMIC DNA]</scope>
</reference>
<dbReference type="Gene3D" id="1.20.1070.10">
    <property type="entry name" value="Rhodopsin 7-helix transmembrane proteins"/>
    <property type="match status" value="1"/>
</dbReference>
<evidence type="ECO:0000256" key="2">
    <source>
        <dbReference type="ARBA" id="ARBA00022692"/>
    </source>
</evidence>
<evidence type="ECO:0000313" key="10">
    <source>
        <dbReference type="EMBL" id="GFO46014.1"/>
    </source>
</evidence>
<proteinExistence type="predicted"/>
<dbReference type="Pfam" id="PF10324">
    <property type="entry name" value="7TM_GPCR_Srw"/>
    <property type="match status" value="1"/>
</dbReference>
<dbReference type="AlphaFoldDB" id="A0AAV4DP72"/>
<protein>
    <submittedName>
        <fullName evidence="10">Chemosensory receptor a</fullName>
    </submittedName>
</protein>
<organism evidence="10 11">
    <name type="scientific">Plakobranchus ocellatus</name>
    <dbReference type="NCBI Taxonomy" id="259542"/>
    <lineage>
        <taxon>Eukaryota</taxon>
        <taxon>Metazoa</taxon>
        <taxon>Spiralia</taxon>
        <taxon>Lophotrochozoa</taxon>
        <taxon>Mollusca</taxon>
        <taxon>Gastropoda</taxon>
        <taxon>Heterobranchia</taxon>
        <taxon>Euthyneura</taxon>
        <taxon>Panpulmonata</taxon>
        <taxon>Sacoglossa</taxon>
        <taxon>Placobranchoidea</taxon>
        <taxon>Plakobranchidae</taxon>
        <taxon>Plakobranchus</taxon>
    </lineage>
</organism>
<keyword evidence="3 8" id="KW-1133">Transmembrane helix</keyword>
<evidence type="ECO:0000256" key="1">
    <source>
        <dbReference type="ARBA" id="ARBA00004141"/>
    </source>
</evidence>
<keyword evidence="2 8" id="KW-0812">Transmembrane</keyword>
<dbReference type="PRINTS" id="PR00237">
    <property type="entry name" value="GPCRRHODOPSN"/>
</dbReference>
<keyword evidence="4" id="KW-0297">G-protein coupled receptor</keyword>
<accession>A0AAV4DP72</accession>
<keyword evidence="11" id="KW-1185">Reference proteome</keyword>
<dbReference type="GO" id="GO:0016020">
    <property type="term" value="C:membrane"/>
    <property type="evidence" value="ECO:0007669"/>
    <property type="project" value="UniProtKB-SubCell"/>
</dbReference>
<dbReference type="EMBL" id="BLXT01008132">
    <property type="protein sequence ID" value="GFO46014.1"/>
    <property type="molecule type" value="Genomic_DNA"/>
</dbReference>
<evidence type="ECO:0000256" key="6">
    <source>
        <dbReference type="ARBA" id="ARBA00023170"/>
    </source>
</evidence>
<keyword evidence="7" id="KW-0807">Transducer</keyword>
<feature type="transmembrane region" description="Helical" evidence="8">
    <location>
        <begin position="209"/>
        <end position="229"/>
    </location>
</feature>
<dbReference type="PANTHER" id="PTHR24243:SF208">
    <property type="entry name" value="PYROKININ-1 RECEPTOR"/>
    <property type="match status" value="1"/>
</dbReference>
<evidence type="ECO:0000256" key="8">
    <source>
        <dbReference type="SAM" id="Phobius"/>
    </source>
</evidence>
<evidence type="ECO:0000313" key="11">
    <source>
        <dbReference type="Proteomes" id="UP000735302"/>
    </source>
</evidence>